<comment type="caution">
    <text evidence="5">The sequence shown here is derived from an EMBL/GenBank/DDBJ whole genome shotgun (WGS) entry which is preliminary data.</text>
</comment>
<feature type="domain" description="Alpha-macroglobulin-like TED" evidence="4">
    <location>
        <begin position="1"/>
        <end position="58"/>
    </location>
</feature>
<evidence type="ECO:0000313" key="5">
    <source>
        <dbReference type="EMBL" id="KAH3834399.1"/>
    </source>
</evidence>
<dbReference type="EMBL" id="JAIWYP010000004">
    <property type="protein sequence ID" value="KAH3834399.1"/>
    <property type="molecule type" value="Genomic_DNA"/>
</dbReference>
<gene>
    <name evidence="5" type="ORF">DPMN_107723</name>
</gene>
<keyword evidence="2" id="KW-0882">Thioester bond</keyword>
<keyword evidence="1" id="KW-0732">Signal</keyword>
<dbReference type="PROSITE" id="PS00477">
    <property type="entry name" value="ALPHA_2_MACROGLOBULIN"/>
    <property type="match status" value="1"/>
</dbReference>
<dbReference type="InterPro" id="IPR019742">
    <property type="entry name" value="MacrogloblnA2_CS"/>
</dbReference>
<dbReference type="InterPro" id="IPR047565">
    <property type="entry name" value="Alpha-macroglob_thiol-ester_cl"/>
</dbReference>
<evidence type="ECO:0000259" key="4">
    <source>
        <dbReference type="Pfam" id="PF07678"/>
    </source>
</evidence>
<sequence length="71" mass="7806">MGPTLSNLKNLLHMPYGCGEQNMASWAPNIYVLQYLTSTSQSSPEVEELAKSYMRIGKSTSYGSGTVHVSY</sequence>
<dbReference type="AlphaFoldDB" id="A0A9D4K7I4"/>
<dbReference type="SMART" id="SM01419">
    <property type="entry name" value="Thiol-ester_cl"/>
    <property type="match status" value="1"/>
</dbReference>
<dbReference type="Pfam" id="PF07678">
    <property type="entry name" value="TED_complement"/>
    <property type="match status" value="1"/>
</dbReference>
<organism evidence="5 6">
    <name type="scientific">Dreissena polymorpha</name>
    <name type="common">Zebra mussel</name>
    <name type="synonym">Mytilus polymorpha</name>
    <dbReference type="NCBI Taxonomy" id="45954"/>
    <lineage>
        <taxon>Eukaryota</taxon>
        <taxon>Metazoa</taxon>
        <taxon>Spiralia</taxon>
        <taxon>Lophotrochozoa</taxon>
        <taxon>Mollusca</taxon>
        <taxon>Bivalvia</taxon>
        <taxon>Autobranchia</taxon>
        <taxon>Heteroconchia</taxon>
        <taxon>Euheterodonta</taxon>
        <taxon>Imparidentia</taxon>
        <taxon>Neoheterodontei</taxon>
        <taxon>Myida</taxon>
        <taxon>Dreissenoidea</taxon>
        <taxon>Dreissenidae</taxon>
        <taxon>Dreissena</taxon>
    </lineage>
</organism>
<keyword evidence="6" id="KW-1185">Reference proteome</keyword>
<dbReference type="Proteomes" id="UP000828390">
    <property type="component" value="Unassembled WGS sequence"/>
</dbReference>
<proteinExistence type="predicted"/>
<dbReference type="GO" id="GO:0005615">
    <property type="term" value="C:extracellular space"/>
    <property type="evidence" value="ECO:0007669"/>
    <property type="project" value="InterPro"/>
</dbReference>
<reference evidence="5" key="1">
    <citation type="journal article" date="2019" name="bioRxiv">
        <title>The Genome of the Zebra Mussel, Dreissena polymorpha: A Resource for Invasive Species Research.</title>
        <authorList>
            <person name="McCartney M.A."/>
            <person name="Auch B."/>
            <person name="Kono T."/>
            <person name="Mallez S."/>
            <person name="Zhang Y."/>
            <person name="Obille A."/>
            <person name="Becker A."/>
            <person name="Abrahante J.E."/>
            <person name="Garbe J."/>
            <person name="Badalamenti J.P."/>
            <person name="Herman A."/>
            <person name="Mangelson H."/>
            <person name="Liachko I."/>
            <person name="Sullivan S."/>
            <person name="Sone E.D."/>
            <person name="Koren S."/>
            <person name="Silverstein K.A.T."/>
            <person name="Beckman K.B."/>
            <person name="Gohl D.M."/>
        </authorList>
    </citation>
    <scope>NUCLEOTIDE SEQUENCE</scope>
    <source>
        <strain evidence="5">Duluth1</strain>
        <tissue evidence="5">Whole animal</tissue>
    </source>
</reference>
<dbReference type="SUPFAM" id="SSF48239">
    <property type="entry name" value="Terpenoid cyclases/Protein prenyltransferases"/>
    <property type="match status" value="1"/>
</dbReference>
<evidence type="ECO:0000256" key="3">
    <source>
        <dbReference type="ARBA" id="ARBA00023157"/>
    </source>
</evidence>
<name>A0A9D4K7I4_DREPO</name>
<evidence type="ECO:0000313" key="6">
    <source>
        <dbReference type="Proteomes" id="UP000828390"/>
    </source>
</evidence>
<dbReference type="PANTHER" id="PTHR11412:SF136">
    <property type="entry name" value="CD109 ANTIGEN"/>
    <property type="match status" value="1"/>
</dbReference>
<dbReference type="Gene3D" id="1.50.10.20">
    <property type="match status" value="1"/>
</dbReference>
<keyword evidence="3" id="KW-1015">Disulfide bond</keyword>
<accession>A0A9D4K7I4</accession>
<protein>
    <recommendedName>
        <fullName evidence="4">Alpha-macroglobulin-like TED domain-containing protein</fullName>
    </recommendedName>
</protein>
<reference evidence="5" key="2">
    <citation type="submission" date="2020-11" db="EMBL/GenBank/DDBJ databases">
        <authorList>
            <person name="McCartney M.A."/>
            <person name="Auch B."/>
            <person name="Kono T."/>
            <person name="Mallez S."/>
            <person name="Becker A."/>
            <person name="Gohl D.M."/>
            <person name="Silverstein K.A.T."/>
            <person name="Koren S."/>
            <person name="Bechman K.B."/>
            <person name="Herman A."/>
            <person name="Abrahante J.E."/>
            <person name="Garbe J."/>
        </authorList>
    </citation>
    <scope>NUCLEOTIDE SEQUENCE</scope>
    <source>
        <strain evidence="5">Duluth1</strain>
        <tissue evidence="5">Whole animal</tissue>
    </source>
</reference>
<dbReference type="InterPro" id="IPR050473">
    <property type="entry name" value="A2M/Complement_sys"/>
</dbReference>
<evidence type="ECO:0000256" key="1">
    <source>
        <dbReference type="ARBA" id="ARBA00022729"/>
    </source>
</evidence>
<evidence type="ECO:0000256" key="2">
    <source>
        <dbReference type="ARBA" id="ARBA00022966"/>
    </source>
</evidence>
<dbReference type="InterPro" id="IPR008930">
    <property type="entry name" value="Terpenoid_cyclase/PrenylTrfase"/>
</dbReference>
<dbReference type="PANTHER" id="PTHR11412">
    <property type="entry name" value="MACROGLOBULIN / COMPLEMENT"/>
    <property type="match status" value="1"/>
</dbReference>
<dbReference type="InterPro" id="IPR011626">
    <property type="entry name" value="Alpha-macroglobulin_TED"/>
</dbReference>